<evidence type="ECO:0000313" key="4">
    <source>
        <dbReference type="Proteomes" id="UP001364156"/>
    </source>
</evidence>
<dbReference type="Proteomes" id="UP001364156">
    <property type="component" value="Chromosome"/>
</dbReference>
<feature type="region of interest" description="Disordered" evidence="1">
    <location>
        <begin position="92"/>
        <end position="127"/>
    </location>
</feature>
<gene>
    <name evidence="3" type="ORF">RZ517_01185</name>
</gene>
<evidence type="ECO:0000256" key="1">
    <source>
        <dbReference type="SAM" id="MobiDB-lite"/>
    </source>
</evidence>
<reference evidence="3 4" key="1">
    <citation type="submission" date="2023-10" db="EMBL/GenBank/DDBJ databases">
        <title>Roseovarius strain S88 nov., isolated from a marine algae.</title>
        <authorList>
            <person name="Lee M.W."/>
            <person name="Lee J.K."/>
            <person name="Kim J.M."/>
            <person name="Choi D.G."/>
            <person name="Baek J.H."/>
            <person name="Bayburt H."/>
            <person name="Jung J.J."/>
            <person name="Han D.M."/>
            <person name="Jeon C.O."/>
        </authorList>
    </citation>
    <scope>NUCLEOTIDE SEQUENCE [LARGE SCALE GENOMIC DNA]</scope>
    <source>
        <strain evidence="3 4">S88</strain>
    </source>
</reference>
<keyword evidence="2" id="KW-0812">Transmembrane</keyword>
<evidence type="ECO:0000313" key="3">
    <source>
        <dbReference type="EMBL" id="WWR46825.1"/>
    </source>
</evidence>
<keyword evidence="4" id="KW-1185">Reference proteome</keyword>
<name>A0ABZ2HGH8_9RHOB</name>
<evidence type="ECO:0000256" key="2">
    <source>
        <dbReference type="SAM" id="Phobius"/>
    </source>
</evidence>
<organism evidence="3 4">
    <name type="scientific">Roseovarius phycicola</name>
    <dbReference type="NCBI Taxonomy" id="3080976"/>
    <lineage>
        <taxon>Bacteria</taxon>
        <taxon>Pseudomonadati</taxon>
        <taxon>Pseudomonadota</taxon>
        <taxon>Alphaproteobacteria</taxon>
        <taxon>Rhodobacterales</taxon>
        <taxon>Roseobacteraceae</taxon>
        <taxon>Roseovarius</taxon>
    </lineage>
</organism>
<dbReference type="RefSeq" id="WP_338549668.1">
    <property type="nucleotide sequence ID" value="NZ_CP146069.1"/>
</dbReference>
<keyword evidence="2" id="KW-1133">Transmembrane helix</keyword>
<dbReference type="EMBL" id="CP146069">
    <property type="protein sequence ID" value="WWR46825.1"/>
    <property type="molecule type" value="Genomic_DNA"/>
</dbReference>
<sequence length="127" mass="13493">MVEMIADVLLVAGALGAGFYCFVLARRLSRFNDLEKGIGGAVAVLSAQVDDLTKTLQSAQHTASASTMSLDGLTDRAESVAKRLEILVAAMHDIPPEPAKQPPAHQDEVPRAPVFRRHSNASEDTAA</sequence>
<keyword evidence="2" id="KW-0472">Membrane</keyword>
<accession>A0ABZ2HGH8</accession>
<protein>
    <recommendedName>
        <fullName evidence="5">Chemotaxis protein</fullName>
    </recommendedName>
</protein>
<feature type="transmembrane region" description="Helical" evidence="2">
    <location>
        <begin position="6"/>
        <end position="25"/>
    </location>
</feature>
<evidence type="ECO:0008006" key="5">
    <source>
        <dbReference type="Google" id="ProtNLM"/>
    </source>
</evidence>
<proteinExistence type="predicted"/>